<evidence type="ECO:0000256" key="1">
    <source>
        <dbReference type="ARBA" id="ARBA00022614"/>
    </source>
</evidence>
<keyword evidence="5" id="KW-0067">ATP-binding</keyword>
<dbReference type="PRINTS" id="PR00364">
    <property type="entry name" value="DISEASERSIST"/>
</dbReference>
<dbReference type="Pfam" id="PF25019">
    <property type="entry name" value="LRR_R13L1-DRL21"/>
    <property type="match status" value="1"/>
</dbReference>
<dbReference type="InterPro" id="IPR042197">
    <property type="entry name" value="Apaf_helical"/>
</dbReference>
<dbReference type="Gene3D" id="1.10.8.430">
    <property type="entry name" value="Helical domain of apoptotic protease-activating factors"/>
    <property type="match status" value="1"/>
</dbReference>
<dbReference type="Pfam" id="PF18052">
    <property type="entry name" value="Rx_N"/>
    <property type="match status" value="1"/>
</dbReference>
<reference evidence="10 11" key="1">
    <citation type="journal article" date="2024" name="G3 (Bethesda)">
        <title>Genome assembly of Hibiscus sabdariffa L. provides insights into metabolisms of medicinal natural products.</title>
        <authorList>
            <person name="Kim T."/>
        </authorList>
    </citation>
    <scope>NUCLEOTIDE SEQUENCE [LARGE SCALE GENOMIC DNA]</scope>
    <source>
        <strain evidence="10">TK-2024</strain>
        <tissue evidence="10">Old leaves</tissue>
    </source>
</reference>
<evidence type="ECO:0000256" key="3">
    <source>
        <dbReference type="ARBA" id="ARBA00022741"/>
    </source>
</evidence>
<keyword evidence="4" id="KW-0611">Plant defense</keyword>
<dbReference type="InterPro" id="IPR032675">
    <property type="entry name" value="LRR_dom_sf"/>
</dbReference>
<dbReference type="InterPro" id="IPR055414">
    <property type="entry name" value="LRR_R13L4/SHOC2-like"/>
</dbReference>
<dbReference type="CDD" id="cd14798">
    <property type="entry name" value="RX-CC_like"/>
    <property type="match status" value="1"/>
</dbReference>
<evidence type="ECO:0000256" key="5">
    <source>
        <dbReference type="ARBA" id="ARBA00022840"/>
    </source>
</evidence>
<evidence type="ECO:0000313" key="11">
    <source>
        <dbReference type="Proteomes" id="UP001396334"/>
    </source>
</evidence>
<dbReference type="InterPro" id="IPR041118">
    <property type="entry name" value="Rx_N"/>
</dbReference>
<dbReference type="InterPro" id="IPR056789">
    <property type="entry name" value="LRR_R13L1-DRL21"/>
</dbReference>
<evidence type="ECO:0000313" key="10">
    <source>
        <dbReference type="EMBL" id="KAK8992963.1"/>
    </source>
</evidence>
<proteinExistence type="predicted"/>
<dbReference type="SUPFAM" id="SSF52540">
    <property type="entry name" value="P-loop containing nucleoside triphosphate hydrolases"/>
    <property type="match status" value="1"/>
</dbReference>
<sequence>MAEAVISAAIGMALSKAISILEDPINLAWDFKDQLVKLRSSLALTRAFLQDAERRQLDEPVKLWLEQLSDVASKADDVLDELAYEHLHWKMDTRNRTQVSNFFPLSKNPLPITLKLAKRVKNISQSIKDINSQATELGLQQRARASAPMSSGVGGGTHSLIDSSRVVGREADIQRVVDLLIGSTAHQTLSTVSIVGMAGLGKTTLAKRILVEMLESLTRKPCEIKNDDAVLREIRKELKGKSFLLVLDDVWDKDIKNCEDLKGSLQGINESNQSWILVTSRSENVALVRETPLNQRHRLRAMADEECWSIIKERAFGNSPLSPELEAIGRDIAHRCRGVPLVATVIGGTMCNTWDRDEWLSLRDSSLWGSLEKNEGIDVEKDLYGCITSCKMHDLVHDLAQSVSHIRQQKNVFDDVKLWHSLILNSRNSFHMVGDFKGLRVLKFGSINIGSLPDSIGKLKHLRYFDISGTHIKRLPKSIAQLYLLETLRLLRCFELEQLPGGMKNLVNLRHLYISYGRHVAVEIGCLTSLQTLPLFEVGTERGRGIGELGFLVELRGELVIDYLQNVRDKEEARVARLWEKKKLHKLTYQWDYEREGYNKDEEVLEGLEPHSNLKSLTIKFYNGEFFPSWTSGCPSACFQPMNLVEMKLCNCKNVKNLPTLGQYPNLRFLEIKGLHGVSCIGNEFYMNGCDENKPVILFPALEVFTLKNMVELKEWLEVEPTIPVFPSLKELKIEDCNDLRSVPRMSRFSSLEELTIGWCSELVGMGDEPFSSRLKRLTIKDCDNLKSIPSLDGLSSLLELKLQKCEGLTSLSPGLSTCTSLRYLSIARCSHLESIPEDVGKLHSLEELFIRDCRNLKRLPEDSLGCLTSLKTLRLGPFSEEVEEFPGLGSIHHLNSSLKQLSLIGWGKPCSLPYQIQHLTALEQLDIYFFNSLIALPEWLGNLSALRILCVEGCKNLEHLPSKEALQRLHLFLISGCRRLHGKEAELSKIPPHATDPNRLRLLRGKP</sequence>
<dbReference type="InterPro" id="IPR002182">
    <property type="entry name" value="NB-ARC"/>
</dbReference>
<keyword evidence="2" id="KW-0677">Repeat</keyword>
<evidence type="ECO:0000256" key="2">
    <source>
        <dbReference type="ARBA" id="ARBA00022737"/>
    </source>
</evidence>
<dbReference type="SUPFAM" id="SSF52058">
    <property type="entry name" value="L domain-like"/>
    <property type="match status" value="2"/>
</dbReference>
<dbReference type="Gene3D" id="3.40.50.300">
    <property type="entry name" value="P-loop containing nucleotide triphosphate hydrolases"/>
    <property type="match status" value="2"/>
</dbReference>
<feature type="domain" description="Disease resistance N-terminal" evidence="7">
    <location>
        <begin position="9"/>
        <end position="95"/>
    </location>
</feature>
<dbReference type="PANTHER" id="PTHR36766:SF70">
    <property type="entry name" value="DISEASE RESISTANCE PROTEIN RGA4"/>
    <property type="match status" value="1"/>
</dbReference>
<dbReference type="Gene3D" id="3.80.10.10">
    <property type="entry name" value="Ribonuclease Inhibitor"/>
    <property type="match status" value="2"/>
</dbReference>
<keyword evidence="11" id="KW-1185">Reference proteome</keyword>
<evidence type="ECO:0000259" key="8">
    <source>
        <dbReference type="Pfam" id="PF23598"/>
    </source>
</evidence>
<feature type="domain" description="NB-ARC" evidence="6">
    <location>
        <begin position="212"/>
        <end position="318"/>
    </location>
</feature>
<evidence type="ECO:0000259" key="7">
    <source>
        <dbReference type="Pfam" id="PF18052"/>
    </source>
</evidence>
<gene>
    <name evidence="10" type="ORF">V6N11_049022</name>
</gene>
<evidence type="ECO:0000259" key="6">
    <source>
        <dbReference type="Pfam" id="PF00931"/>
    </source>
</evidence>
<dbReference type="InterPro" id="IPR038005">
    <property type="entry name" value="RX-like_CC"/>
</dbReference>
<keyword evidence="3" id="KW-0547">Nucleotide-binding</keyword>
<evidence type="ECO:0000256" key="4">
    <source>
        <dbReference type="ARBA" id="ARBA00022821"/>
    </source>
</evidence>
<organism evidence="10 11">
    <name type="scientific">Hibiscus sabdariffa</name>
    <name type="common">roselle</name>
    <dbReference type="NCBI Taxonomy" id="183260"/>
    <lineage>
        <taxon>Eukaryota</taxon>
        <taxon>Viridiplantae</taxon>
        <taxon>Streptophyta</taxon>
        <taxon>Embryophyta</taxon>
        <taxon>Tracheophyta</taxon>
        <taxon>Spermatophyta</taxon>
        <taxon>Magnoliopsida</taxon>
        <taxon>eudicotyledons</taxon>
        <taxon>Gunneridae</taxon>
        <taxon>Pentapetalae</taxon>
        <taxon>rosids</taxon>
        <taxon>malvids</taxon>
        <taxon>Malvales</taxon>
        <taxon>Malvaceae</taxon>
        <taxon>Malvoideae</taxon>
        <taxon>Hibiscus</taxon>
    </lineage>
</organism>
<dbReference type="Proteomes" id="UP001396334">
    <property type="component" value="Unassembled WGS sequence"/>
</dbReference>
<feature type="domain" description="Disease resistance R13L4/SHOC-2-like LRR" evidence="8">
    <location>
        <begin position="786"/>
        <end position="979"/>
    </location>
</feature>
<dbReference type="InterPro" id="IPR027417">
    <property type="entry name" value="P-loop_NTPase"/>
</dbReference>
<accession>A0ABR2PX02</accession>
<dbReference type="Pfam" id="PF23598">
    <property type="entry name" value="LRR_14"/>
    <property type="match status" value="1"/>
</dbReference>
<dbReference type="Pfam" id="PF00931">
    <property type="entry name" value="NB-ARC"/>
    <property type="match status" value="1"/>
</dbReference>
<keyword evidence="1" id="KW-0433">Leucine-rich repeat</keyword>
<comment type="caution">
    <text evidence="10">The sequence shown here is derived from an EMBL/GenBank/DDBJ whole genome shotgun (WGS) entry which is preliminary data.</text>
</comment>
<feature type="domain" description="R13L1/DRL21-like LRR repeat region" evidence="9">
    <location>
        <begin position="546"/>
        <end position="674"/>
    </location>
</feature>
<dbReference type="PANTHER" id="PTHR36766">
    <property type="entry name" value="PLANT BROAD-SPECTRUM MILDEW RESISTANCE PROTEIN RPW8"/>
    <property type="match status" value="1"/>
</dbReference>
<evidence type="ECO:0000259" key="9">
    <source>
        <dbReference type="Pfam" id="PF25019"/>
    </source>
</evidence>
<protein>
    <submittedName>
        <fullName evidence="10">Uncharacterized protein</fullName>
    </submittedName>
</protein>
<dbReference type="EMBL" id="JBBPBN010000050">
    <property type="protein sequence ID" value="KAK8992963.1"/>
    <property type="molecule type" value="Genomic_DNA"/>
</dbReference>
<dbReference type="Gene3D" id="1.20.5.4130">
    <property type="match status" value="1"/>
</dbReference>
<name>A0ABR2PX02_9ROSI</name>